<evidence type="ECO:0000256" key="1">
    <source>
        <dbReference type="ARBA" id="ARBA00004202"/>
    </source>
</evidence>
<feature type="region of interest" description="Disordered" evidence="15">
    <location>
        <begin position="1"/>
        <end position="21"/>
    </location>
</feature>
<dbReference type="Proteomes" id="UP000184203">
    <property type="component" value="Unassembled WGS sequence"/>
</dbReference>
<evidence type="ECO:0000256" key="8">
    <source>
        <dbReference type="ARBA" id="ARBA00023136"/>
    </source>
</evidence>
<keyword evidence="5 17" id="KW-0067">ATP-binding</keyword>
<dbReference type="PROSITE" id="PS50893">
    <property type="entry name" value="ABC_TRANSPORTER_2"/>
    <property type="match status" value="1"/>
</dbReference>
<evidence type="ECO:0000259" key="16">
    <source>
        <dbReference type="PROSITE" id="PS50893"/>
    </source>
</evidence>
<evidence type="ECO:0000256" key="5">
    <source>
        <dbReference type="ARBA" id="ARBA00022840"/>
    </source>
</evidence>
<evidence type="ECO:0000256" key="3">
    <source>
        <dbReference type="ARBA" id="ARBA00022475"/>
    </source>
</evidence>
<keyword evidence="2" id="KW-0813">Transport</keyword>
<evidence type="ECO:0000256" key="7">
    <source>
        <dbReference type="ARBA" id="ARBA00023065"/>
    </source>
</evidence>
<reference evidence="18" key="3">
    <citation type="submission" date="2016-11" db="EMBL/GenBank/DDBJ databases">
        <authorList>
            <person name="Jaros S."/>
            <person name="Januszkiewicz K."/>
            <person name="Wedrychowicz H."/>
        </authorList>
    </citation>
    <scope>NUCLEOTIDE SEQUENCE [LARGE SCALE GENOMIC DNA]</scope>
    <source>
        <strain evidence="18">DX253</strain>
    </source>
</reference>
<dbReference type="GO" id="GO:0005524">
    <property type="term" value="F:ATP binding"/>
    <property type="evidence" value="ECO:0007669"/>
    <property type="project" value="UniProtKB-KW"/>
</dbReference>
<dbReference type="EC" id="7.6.2.8" evidence="12"/>
<organism evidence="17 19">
    <name type="scientific">Haladaptatus paucihalophilus DX253</name>
    <dbReference type="NCBI Taxonomy" id="797209"/>
    <lineage>
        <taxon>Archaea</taxon>
        <taxon>Methanobacteriati</taxon>
        <taxon>Methanobacteriota</taxon>
        <taxon>Stenosarchaea group</taxon>
        <taxon>Halobacteria</taxon>
        <taxon>Halobacteriales</taxon>
        <taxon>Haladaptataceae</taxon>
        <taxon>Haladaptatus</taxon>
    </lineage>
</organism>
<dbReference type="STRING" id="797209.GCA_000376445_03806"/>
<feature type="domain" description="ABC transporter" evidence="16">
    <location>
        <begin position="24"/>
        <end position="261"/>
    </location>
</feature>
<dbReference type="InterPro" id="IPR027417">
    <property type="entry name" value="P-loop_NTPase"/>
</dbReference>
<evidence type="ECO:0000256" key="11">
    <source>
        <dbReference type="ARBA" id="ARBA00064420"/>
    </source>
</evidence>
<dbReference type="InterPro" id="IPR051535">
    <property type="entry name" value="Siderophore_ABC-ATPase"/>
</dbReference>
<dbReference type="EMBL" id="AEMG01000013">
    <property type="protein sequence ID" value="EFW91565.1"/>
    <property type="molecule type" value="Genomic_DNA"/>
</dbReference>
<keyword evidence="8" id="KW-0472">Membrane</keyword>
<evidence type="ECO:0000256" key="6">
    <source>
        <dbReference type="ARBA" id="ARBA00023004"/>
    </source>
</evidence>
<proteinExistence type="predicted"/>
<evidence type="ECO:0000256" key="4">
    <source>
        <dbReference type="ARBA" id="ARBA00022741"/>
    </source>
</evidence>
<evidence type="ECO:0000256" key="15">
    <source>
        <dbReference type="SAM" id="MobiDB-lite"/>
    </source>
</evidence>
<dbReference type="PATRIC" id="fig|797209.4.peg.2641"/>
<dbReference type="CDD" id="cd03214">
    <property type="entry name" value="ABC_Iron-Siderophores_B12_Hemin"/>
    <property type="match status" value="1"/>
</dbReference>
<dbReference type="AlphaFoldDB" id="E7QV47"/>
<dbReference type="GO" id="GO:0005886">
    <property type="term" value="C:plasma membrane"/>
    <property type="evidence" value="ECO:0007669"/>
    <property type="project" value="UniProtKB-SubCell"/>
</dbReference>
<evidence type="ECO:0000256" key="2">
    <source>
        <dbReference type="ARBA" id="ARBA00022448"/>
    </source>
</evidence>
<dbReference type="Pfam" id="PF00005">
    <property type="entry name" value="ABC_tran"/>
    <property type="match status" value="1"/>
</dbReference>
<dbReference type="SMART" id="SM00382">
    <property type="entry name" value="AAA"/>
    <property type="match status" value="1"/>
</dbReference>
<dbReference type="SUPFAM" id="SSF52540">
    <property type="entry name" value="P-loop containing nucleoside triphosphate hydrolases"/>
    <property type="match status" value="1"/>
</dbReference>
<evidence type="ECO:0000256" key="9">
    <source>
        <dbReference type="ARBA" id="ARBA00050590"/>
    </source>
</evidence>
<dbReference type="PANTHER" id="PTHR42771:SF2">
    <property type="entry name" value="IRON(3+)-HYDROXAMATE IMPORT ATP-BINDING PROTEIN FHUC"/>
    <property type="match status" value="1"/>
</dbReference>
<dbReference type="EMBL" id="FRAN01000005">
    <property type="protein sequence ID" value="SHL24471.1"/>
    <property type="molecule type" value="Genomic_DNA"/>
</dbReference>
<dbReference type="OrthoDB" id="24644at2157"/>
<dbReference type="GO" id="GO:0006811">
    <property type="term" value="P:monoatomic ion transport"/>
    <property type="evidence" value="ECO:0007669"/>
    <property type="project" value="UniProtKB-KW"/>
</dbReference>
<reference evidence="20" key="2">
    <citation type="submission" date="2016-11" db="EMBL/GenBank/DDBJ databases">
        <authorList>
            <person name="Varghese N."/>
            <person name="Submissions S."/>
        </authorList>
    </citation>
    <scope>NUCLEOTIDE SEQUENCE [LARGE SCALE GENOMIC DNA]</scope>
    <source>
        <strain evidence="20">DX253</strain>
    </source>
</reference>
<protein>
    <recommendedName>
        <fullName evidence="13">Cobalamin import ATP-binding protein BtuD</fullName>
        <ecNumber evidence="12">7.6.2.8</ecNumber>
    </recommendedName>
    <alternativeName>
        <fullName evidence="14">Vitamin B12-transporting ATPase</fullName>
    </alternativeName>
</protein>
<dbReference type="GO" id="GO:0016887">
    <property type="term" value="F:ATP hydrolysis activity"/>
    <property type="evidence" value="ECO:0007669"/>
    <property type="project" value="InterPro"/>
</dbReference>
<keyword evidence="4" id="KW-0547">Nucleotide-binding</keyword>
<evidence type="ECO:0000256" key="12">
    <source>
        <dbReference type="ARBA" id="ARBA00066387"/>
    </source>
</evidence>
<dbReference type="PANTHER" id="PTHR42771">
    <property type="entry name" value="IRON(3+)-HYDROXAMATE IMPORT ATP-BINDING PROTEIN FHUC"/>
    <property type="match status" value="1"/>
</dbReference>
<comment type="catalytic activity">
    <reaction evidence="9">
        <text>an R-cob(III)alamin(out) + ATP + H2O = an R-cob(III)alamin(in) + ADP + phosphate + H(+)</text>
        <dbReference type="Rhea" id="RHEA:17873"/>
        <dbReference type="ChEBI" id="CHEBI:15377"/>
        <dbReference type="ChEBI" id="CHEBI:15378"/>
        <dbReference type="ChEBI" id="CHEBI:30616"/>
        <dbReference type="ChEBI" id="CHEBI:43474"/>
        <dbReference type="ChEBI" id="CHEBI:140785"/>
        <dbReference type="ChEBI" id="CHEBI:456216"/>
        <dbReference type="EC" id="7.6.2.8"/>
    </reaction>
</comment>
<name>E7QV47_HALPU</name>
<comment type="function">
    <text evidence="10">Required for corrinoid utilization. Probably part of the ABC transporter complex BtuCDF involved in cobalamin (vitamin B12) import. Probably responsible for energy coupling to the transport system.</text>
</comment>
<evidence type="ECO:0000256" key="14">
    <source>
        <dbReference type="ARBA" id="ARBA00077139"/>
    </source>
</evidence>
<evidence type="ECO:0000256" key="10">
    <source>
        <dbReference type="ARBA" id="ARBA00058960"/>
    </source>
</evidence>
<comment type="subunit">
    <text evidence="11">The complex is composed of two ATP-binding proteins (BtuD), two transmembrane proteins (BtuC) and a solute-binding protein (BtuF).</text>
</comment>
<dbReference type="FunFam" id="3.40.50.300:FF:000134">
    <property type="entry name" value="Iron-enterobactin ABC transporter ATP-binding protein"/>
    <property type="match status" value="1"/>
</dbReference>
<keyword evidence="3" id="KW-1003">Cell membrane</keyword>
<gene>
    <name evidence="18" type="ORF">SAMN05444342_3398</name>
    <name evidence="17" type="ORF">ZOD2009_13416</name>
</gene>
<dbReference type="GO" id="GO:0015420">
    <property type="term" value="F:ABC-type vitamin B12 transporter activity"/>
    <property type="evidence" value="ECO:0007669"/>
    <property type="project" value="UniProtKB-EC"/>
</dbReference>
<dbReference type="Gene3D" id="3.40.50.300">
    <property type="entry name" value="P-loop containing nucleotide triphosphate hydrolases"/>
    <property type="match status" value="1"/>
</dbReference>
<dbReference type="eggNOG" id="arCOG00198">
    <property type="taxonomic scope" value="Archaea"/>
</dbReference>
<evidence type="ECO:0000313" key="20">
    <source>
        <dbReference type="Proteomes" id="UP000184203"/>
    </source>
</evidence>
<dbReference type="Proteomes" id="UP000003751">
    <property type="component" value="Unassembled WGS sequence"/>
</dbReference>
<evidence type="ECO:0000256" key="13">
    <source>
        <dbReference type="ARBA" id="ARBA00073649"/>
    </source>
</evidence>
<keyword evidence="6" id="KW-0408">Iron</keyword>
<comment type="subcellular location">
    <subcellularLocation>
        <location evidence="1">Cell membrane</location>
        <topology evidence="1">Peripheral membrane protein</topology>
    </subcellularLocation>
</comment>
<keyword evidence="7" id="KW-0406">Ion transport</keyword>
<accession>E7QV47</accession>
<evidence type="ECO:0000313" key="19">
    <source>
        <dbReference type="Proteomes" id="UP000003751"/>
    </source>
</evidence>
<evidence type="ECO:0000313" key="18">
    <source>
        <dbReference type="EMBL" id="SHL24471.1"/>
    </source>
</evidence>
<sequence>MNEQTDAGMKEKANDEPNPEASELFGEELEIGYPNSGIIVECDSIVLPEGEITALVGPNGSGKSTLLKALSRELEPESGAVQLDGEDIQSLGTKALARKLGLLSQQNEAPSGLTVEELAYHGRYPHRGFFESKTMKDHEAVETALERAGVTHLRDEAMNSLSGGQRQLAWIAMVLAQETDVLLLDEPTTYLDLRHQLRVLEVVQTLARDEDLTIGIVLHDISQAARYADNLVALRDGEPYDWGPPDEVVTEELLADVFGVEATVGLGPDGPIVNPQQPL</sequence>
<keyword evidence="20" id="KW-1185">Reference proteome</keyword>
<dbReference type="InterPro" id="IPR017871">
    <property type="entry name" value="ABC_transporter-like_CS"/>
</dbReference>
<dbReference type="RefSeq" id="WP_007980607.1">
    <property type="nucleotide sequence ID" value="NZ_AEMG01000013.1"/>
</dbReference>
<dbReference type="InterPro" id="IPR003593">
    <property type="entry name" value="AAA+_ATPase"/>
</dbReference>
<dbReference type="InterPro" id="IPR003439">
    <property type="entry name" value="ABC_transporter-like_ATP-bd"/>
</dbReference>
<dbReference type="PROSITE" id="PS00211">
    <property type="entry name" value="ABC_TRANSPORTER_1"/>
    <property type="match status" value="1"/>
</dbReference>
<reference evidence="17 19" key="1">
    <citation type="journal article" date="2014" name="ISME J.">
        <title>Trehalose/2-sulfotrehalose biosynthesis and glycine-betaine uptake are widely spread mechanisms for osmoadaptation in the Halobacteriales.</title>
        <authorList>
            <person name="Youssef N.H."/>
            <person name="Savage-Ashlock K.N."/>
            <person name="McCully A.L."/>
            <person name="Luedtke B."/>
            <person name="Shaw E.I."/>
            <person name="Hoff W.D."/>
            <person name="Elshahed M.S."/>
        </authorList>
    </citation>
    <scope>NUCLEOTIDE SEQUENCE [LARGE SCALE GENOMIC DNA]</scope>
    <source>
        <strain evidence="17 19">DX253</strain>
    </source>
</reference>
<evidence type="ECO:0000313" key="17">
    <source>
        <dbReference type="EMBL" id="EFW91565.1"/>
    </source>
</evidence>